<dbReference type="SMART" id="SM00437">
    <property type="entry name" value="TOP1Ac"/>
    <property type="match status" value="1"/>
</dbReference>
<dbReference type="GO" id="GO:0006265">
    <property type="term" value="P:DNA topological change"/>
    <property type="evidence" value="ECO:0007669"/>
    <property type="project" value="UniProtKB-UniRule"/>
</dbReference>
<evidence type="ECO:0000256" key="4">
    <source>
        <dbReference type="ARBA" id="ARBA00022771"/>
    </source>
</evidence>
<feature type="site" description="Interaction with DNA" evidence="10">
    <location>
        <position position="155"/>
    </location>
</feature>
<feature type="site" description="Interaction with DNA" evidence="10">
    <location>
        <position position="33"/>
    </location>
</feature>
<dbReference type="InterPro" id="IPR028612">
    <property type="entry name" value="Topoisom_1_IA"/>
</dbReference>
<feature type="site" description="Interaction with DNA" evidence="10">
    <location>
        <position position="148"/>
    </location>
</feature>
<feature type="active site" description="O-(5'-phospho-DNA)-tyrosine intermediate" evidence="10">
    <location>
        <position position="298"/>
    </location>
</feature>
<feature type="site" description="Interaction with DNA" evidence="10">
    <location>
        <position position="139"/>
    </location>
</feature>
<name>W0EE99_9FIRM</name>
<dbReference type="InterPro" id="IPR006171">
    <property type="entry name" value="TOPRIM_dom"/>
</dbReference>
<evidence type="ECO:0000256" key="1">
    <source>
        <dbReference type="ARBA" id="ARBA00000213"/>
    </source>
</evidence>
<evidence type="ECO:0000256" key="5">
    <source>
        <dbReference type="ARBA" id="ARBA00022833"/>
    </source>
</evidence>
<dbReference type="STRING" id="871968.DESME_11380"/>
<dbReference type="CDD" id="cd03363">
    <property type="entry name" value="TOPRIM_TopoIA_TopoI"/>
    <property type="match status" value="1"/>
</dbReference>
<gene>
    <name evidence="10" type="primary">topA</name>
    <name evidence="13" type="ORF">DESME_11380</name>
</gene>
<dbReference type="KEGG" id="dmt:DESME_11380"/>
<dbReference type="HOGENOM" id="CLU_002929_4_3_9"/>
<comment type="subunit">
    <text evidence="10">Monomer.</text>
</comment>
<dbReference type="SMART" id="SM00436">
    <property type="entry name" value="TOP1Bc"/>
    <property type="match status" value="1"/>
</dbReference>
<feature type="site" description="Interaction with DNA" evidence="10">
    <location>
        <position position="300"/>
    </location>
</feature>
<dbReference type="GO" id="GO:0003677">
    <property type="term" value="F:DNA binding"/>
    <property type="evidence" value="ECO:0007669"/>
    <property type="project" value="UniProtKB-KW"/>
</dbReference>
<comment type="function">
    <text evidence="10">Releases the supercoiling and torsional tension of DNA, which is introduced during the DNA replication and transcription, by transiently cleaving and rejoining one strand of the DNA duplex. Introduces a single-strand break via transesterification at a target site in duplex DNA. The scissile phosphodiester is attacked by the catalytic tyrosine of the enzyme, resulting in the formation of a DNA-(5'-phosphotyrosyl)-enzyme intermediate and the expulsion of a 3'-OH DNA strand. The free DNA strand then undergoes passage around the unbroken strand, thus removing DNA supercoils. Finally, in the religation step, the DNA 3'-OH attacks the covalent intermediate to expel the active-site tyrosine and restore the DNA phosphodiester backbone.</text>
</comment>
<dbReference type="Pfam" id="PF01131">
    <property type="entry name" value="Topoisom_bac"/>
    <property type="match status" value="1"/>
</dbReference>
<dbReference type="SUPFAM" id="SSF57783">
    <property type="entry name" value="Zinc beta-ribbon"/>
    <property type="match status" value="2"/>
</dbReference>
<evidence type="ECO:0000259" key="11">
    <source>
        <dbReference type="PROSITE" id="PS50880"/>
    </source>
</evidence>
<feature type="site" description="Interaction with DNA" evidence="10">
    <location>
        <position position="143"/>
    </location>
</feature>
<dbReference type="InterPro" id="IPR023405">
    <property type="entry name" value="Topo_IA_core_domain"/>
</dbReference>
<dbReference type="InterPro" id="IPR013824">
    <property type="entry name" value="Topo_IA_cen_sub1"/>
</dbReference>
<evidence type="ECO:0000256" key="2">
    <source>
        <dbReference type="ARBA" id="ARBA00009446"/>
    </source>
</evidence>
<evidence type="ECO:0000313" key="13">
    <source>
        <dbReference type="EMBL" id="AHF07539.1"/>
    </source>
</evidence>
<dbReference type="PRINTS" id="PR00417">
    <property type="entry name" value="PRTPISMRASEI"/>
</dbReference>
<dbReference type="InterPro" id="IPR003601">
    <property type="entry name" value="Topo_IA_2"/>
</dbReference>
<dbReference type="Gene3D" id="3.30.65.10">
    <property type="entry name" value="Bacterial Topoisomerase I, domain 1"/>
    <property type="match status" value="3"/>
</dbReference>
<dbReference type="InterPro" id="IPR013497">
    <property type="entry name" value="Topo_IA_cen"/>
</dbReference>
<feature type="site" description="Interaction with DNA" evidence="10">
    <location>
        <position position="492"/>
    </location>
</feature>
<sequence>MAKTLVIVESPAKAKSISKFLSKQYTVKASMGHLRDLPKSQLGVDIENDFEPKYIAIRGRGDLIKELRVAAKSADRILLASDPDREGEAIAWHLGHLLGVDISSKCRIEFHEITKPAILAAVKQPRQIDTHRVDAQQARRVLDRLVGYQLSPLLWRKVKKGLSAGRVQSVAVRLICEREEEIRNFIPEEYWSLTAQLKAAGGTFSAKLVKKENQKIAVANEEEMKKVFLELEKVNYSAQEVRKKEKKKQPAPPFTTSTLQQEAYRKLNMSPKRTMMLAQQLYEGLDIGKEGSVGLITYMRTDSVKISEIAQAEAKEWIIQQYGAEYYPPQTREYTSKGRTQEAHEAVRPTSVLRTPDSLKEFLSRDQLRLYRLIWGRFLASQMSVALLDTLTVDVSAGTFLFRANASTVRFPGFLAVYEESQDEANKESEEGSLATQVVQGESLEKMSLQEKQHFTEPPARYSEASLVRKMEEEGIGRPSTYAPTIGTIQSRGYVAKEGKQLLPTELGEIVISLLKENFSDIVNLEFTANFEEELDEIEEGTVPWRRVIHDFYTPFAKSLEEAEEKIGKVQIEDKVSDEICENCGRNMVIKMGRYGKFLACPGFPECRNTKPLLEQIEAKCPKCANPLVVRRSKKGRRFYGCSTYPECDFVSWELPAPEPCPECGGMMVIKGSKQGKHYTCINPECRYDKPVEEQE</sequence>
<dbReference type="InterPro" id="IPR003602">
    <property type="entry name" value="Topo_IA_DNA-bd_dom"/>
</dbReference>
<dbReference type="Pfam" id="PF01396">
    <property type="entry name" value="Zn_ribbon_Top1"/>
    <property type="match status" value="3"/>
</dbReference>
<dbReference type="PANTHER" id="PTHR42785">
    <property type="entry name" value="DNA TOPOISOMERASE, TYPE IA, CORE"/>
    <property type="match status" value="1"/>
</dbReference>
<keyword evidence="14" id="KW-1185">Reference proteome</keyword>
<feature type="region of interest" description="Interaction with DNA" evidence="10">
    <location>
        <begin position="163"/>
        <end position="168"/>
    </location>
</feature>
<evidence type="ECO:0000313" key="14">
    <source>
        <dbReference type="Proteomes" id="UP000010847"/>
    </source>
</evidence>
<evidence type="ECO:0000256" key="9">
    <source>
        <dbReference type="ARBA" id="ARBA00023235"/>
    </source>
</evidence>
<dbReference type="GO" id="GO:0003917">
    <property type="term" value="F:DNA topoisomerase type I (single strand cut, ATP-independent) activity"/>
    <property type="evidence" value="ECO:0007669"/>
    <property type="project" value="UniProtKB-UniRule"/>
</dbReference>
<dbReference type="SUPFAM" id="SSF56712">
    <property type="entry name" value="Prokaryotic type I DNA topoisomerase"/>
    <property type="match status" value="1"/>
</dbReference>
<dbReference type="GO" id="GO:0008270">
    <property type="term" value="F:zinc ion binding"/>
    <property type="evidence" value="ECO:0007669"/>
    <property type="project" value="UniProtKB-KW"/>
</dbReference>
<keyword evidence="6" id="KW-0460">Magnesium</keyword>
<feature type="domain" description="Toprim" evidence="11">
    <location>
        <begin position="3"/>
        <end position="113"/>
    </location>
</feature>
<dbReference type="NCBIfam" id="TIGR01051">
    <property type="entry name" value="topA_bact"/>
    <property type="match status" value="1"/>
</dbReference>
<dbReference type="EC" id="5.6.2.1" evidence="10"/>
<dbReference type="SMART" id="SM00493">
    <property type="entry name" value="TOPRIM"/>
    <property type="match status" value="1"/>
</dbReference>
<dbReference type="EMBL" id="CP007032">
    <property type="protein sequence ID" value="AHF07539.1"/>
    <property type="molecule type" value="Genomic_DNA"/>
</dbReference>
<keyword evidence="5" id="KW-0862">Zinc</keyword>
<dbReference type="Pfam" id="PF01751">
    <property type="entry name" value="Toprim"/>
    <property type="match status" value="1"/>
</dbReference>
<keyword evidence="8 10" id="KW-0238">DNA-binding</keyword>
<dbReference type="Proteomes" id="UP000010847">
    <property type="component" value="Chromosome"/>
</dbReference>
<reference evidence="13 14" key="1">
    <citation type="submission" date="2013-12" db="EMBL/GenBank/DDBJ databases">
        <authorList>
            <consortium name="DOE Joint Genome Institute"/>
            <person name="Smidt H."/>
            <person name="Huntemann M."/>
            <person name="Han J."/>
            <person name="Chen A."/>
            <person name="Kyrpides N."/>
            <person name="Mavromatis K."/>
            <person name="Markowitz V."/>
            <person name="Palaniappan K."/>
            <person name="Ivanova N."/>
            <person name="Schaumberg A."/>
            <person name="Pati A."/>
            <person name="Liolios K."/>
            <person name="Nordberg H.P."/>
            <person name="Cantor M.N."/>
            <person name="Hua S.X."/>
            <person name="Woyke T."/>
        </authorList>
    </citation>
    <scope>NUCLEOTIDE SEQUENCE [LARGE SCALE GENOMIC DNA]</scope>
    <source>
        <strain evidence="14">DSM 15288</strain>
    </source>
</reference>
<feature type="site" description="Interaction with DNA" evidence="10">
    <location>
        <position position="140"/>
    </location>
</feature>
<dbReference type="InterPro" id="IPR013826">
    <property type="entry name" value="Topo_IA_cen_sub3"/>
</dbReference>
<evidence type="ECO:0000256" key="3">
    <source>
        <dbReference type="ARBA" id="ARBA00022723"/>
    </source>
</evidence>
<dbReference type="GO" id="GO:0005694">
    <property type="term" value="C:chromosome"/>
    <property type="evidence" value="ECO:0007669"/>
    <property type="project" value="InterPro"/>
</dbReference>
<dbReference type="CDD" id="cd00186">
    <property type="entry name" value="TOP1Ac"/>
    <property type="match status" value="1"/>
</dbReference>
<dbReference type="InterPro" id="IPR034149">
    <property type="entry name" value="TOPRIM_TopoI"/>
</dbReference>
<keyword evidence="4" id="KW-0863">Zinc-finger</keyword>
<keyword evidence="7 10" id="KW-0799">Topoisomerase</keyword>
<keyword evidence="9 10" id="KW-0413">Isomerase</keyword>
<dbReference type="InterPro" id="IPR000380">
    <property type="entry name" value="Topo_IA"/>
</dbReference>
<evidence type="ECO:0000256" key="7">
    <source>
        <dbReference type="ARBA" id="ARBA00023029"/>
    </source>
</evidence>
<dbReference type="InterPro" id="IPR013825">
    <property type="entry name" value="Topo_IA_cen_sub2"/>
</dbReference>
<comment type="catalytic activity">
    <reaction evidence="1 10">
        <text>ATP-independent breakage of single-stranded DNA, followed by passage and rejoining.</text>
        <dbReference type="EC" id="5.6.2.1"/>
    </reaction>
</comment>
<dbReference type="InterPro" id="IPR023406">
    <property type="entry name" value="Topo_IA_AS"/>
</dbReference>
<dbReference type="Gene3D" id="2.70.20.10">
    <property type="entry name" value="Topoisomerase I, domain 3"/>
    <property type="match status" value="1"/>
</dbReference>
<comment type="similarity">
    <text evidence="2 10">Belongs to the type IA topoisomerase family.</text>
</comment>
<dbReference type="InterPro" id="IPR005733">
    <property type="entry name" value="TopoI_bac-type"/>
</dbReference>
<dbReference type="InterPro" id="IPR013498">
    <property type="entry name" value="Topo_IA_Znf"/>
</dbReference>
<dbReference type="RefSeq" id="WP_006718223.1">
    <property type="nucleotide sequence ID" value="NZ_CP007032.1"/>
</dbReference>
<dbReference type="HAMAP" id="MF_00952">
    <property type="entry name" value="Topoisom_1_prok"/>
    <property type="match status" value="1"/>
</dbReference>
<evidence type="ECO:0000256" key="10">
    <source>
        <dbReference type="HAMAP-Rule" id="MF_00952"/>
    </source>
</evidence>
<dbReference type="eggNOG" id="COG0550">
    <property type="taxonomic scope" value="Bacteria"/>
</dbReference>
<dbReference type="PANTHER" id="PTHR42785:SF1">
    <property type="entry name" value="DNA TOPOISOMERASE"/>
    <property type="match status" value="1"/>
</dbReference>
<dbReference type="OrthoDB" id="9804262at2"/>
<dbReference type="Gene3D" id="1.10.290.10">
    <property type="entry name" value="Topoisomerase I, domain 4"/>
    <property type="match status" value="1"/>
</dbReference>
<proteinExistence type="inferred from homology"/>
<keyword evidence="3" id="KW-0479">Metal-binding</keyword>
<dbReference type="PROSITE" id="PS52039">
    <property type="entry name" value="TOPO_IA_2"/>
    <property type="match status" value="1"/>
</dbReference>
<dbReference type="Gene3D" id="1.10.460.10">
    <property type="entry name" value="Topoisomerase I, domain 2"/>
    <property type="match status" value="1"/>
</dbReference>
<dbReference type="Gene3D" id="3.40.50.140">
    <property type="match status" value="1"/>
</dbReference>
<evidence type="ECO:0000256" key="6">
    <source>
        <dbReference type="ARBA" id="ARBA00022842"/>
    </source>
</evidence>
<dbReference type="PROSITE" id="PS50880">
    <property type="entry name" value="TOPRIM"/>
    <property type="match status" value="1"/>
</dbReference>
<protein>
    <recommendedName>
        <fullName evidence="10">DNA topoisomerase 1</fullName>
        <ecNumber evidence="10">5.6.2.1</ecNumber>
    </recommendedName>
    <alternativeName>
        <fullName evidence="10">DNA topoisomerase I</fullName>
    </alternativeName>
</protein>
<feature type="domain" description="Topo IA-type catalytic" evidence="12">
    <location>
        <begin position="129"/>
        <end position="560"/>
    </location>
</feature>
<dbReference type="AlphaFoldDB" id="W0EE99"/>
<accession>W0EE99</accession>
<evidence type="ECO:0000256" key="8">
    <source>
        <dbReference type="ARBA" id="ARBA00023125"/>
    </source>
</evidence>
<dbReference type="PROSITE" id="PS00396">
    <property type="entry name" value="TOPO_IA_1"/>
    <property type="match status" value="1"/>
</dbReference>
<evidence type="ECO:0000259" key="12">
    <source>
        <dbReference type="PROSITE" id="PS52039"/>
    </source>
</evidence>
<organism evidence="13 14">
    <name type="scientific">Desulfitobacterium metallireducens DSM 15288</name>
    <dbReference type="NCBI Taxonomy" id="871968"/>
    <lineage>
        <taxon>Bacteria</taxon>
        <taxon>Bacillati</taxon>
        <taxon>Bacillota</taxon>
        <taxon>Clostridia</taxon>
        <taxon>Eubacteriales</taxon>
        <taxon>Desulfitobacteriaceae</taxon>
        <taxon>Desulfitobacterium</taxon>
    </lineage>
</organism>